<reference evidence="1 2" key="1">
    <citation type="submission" date="2016-10" db="EMBL/GenBank/DDBJ databases">
        <authorList>
            <person name="de Groot N.N."/>
        </authorList>
    </citation>
    <scope>NUCLEOTIDE SEQUENCE [LARGE SCALE GENOMIC DNA]</scope>
    <source>
        <strain evidence="1 2">AR40</strain>
    </source>
</reference>
<dbReference type="Proteomes" id="UP000182584">
    <property type="component" value="Unassembled WGS sequence"/>
</dbReference>
<dbReference type="eggNOG" id="ENOG50329QI">
    <property type="taxonomic scope" value="Bacteria"/>
</dbReference>
<protein>
    <submittedName>
        <fullName evidence="1">Uncharacterized protein</fullName>
    </submittedName>
</protein>
<name>A0A1H9WTR7_BUTFI</name>
<proteinExistence type="predicted"/>
<evidence type="ECO:0000313" key="1">
    <source>
        <dbReference type="EMBL" id="SES37191.1"/>
    </source>
</evidence>
<organism evidence="1 2">
    <name type="scientific">Butyrivibrio fibrisolvens</name>
    <dbReference type="NCBI Taxonomy" id="831"/>
    <lineage>
        <taxon>Bacteria</taxon>
        <taxon>Bacillati</taxon>
        <taxon>Bacillota</taxon>
        <taxon>Clostridia</taxon>
        <taxon>Lachnospirales</taxon>
        <taxon>Lachnospiraceae</taxon>
        <taxon>Butyrivibrio</taxon>
    </lineage>
</organism>
<gene>
    <name evidence="1" type="ORF">SAMN04487884_13415</name>
</gene>
<evidence type="ECO:0000313" key="2">
    <source>
        <dbReference type="Proteomes" id="UP000182584"/>
    </source>
</evidence>
<dbReference type="AlphaFoldDB" id="A0A1H9WTR7"/>
<accession>A0A1H9WTR7</accession>
<dbReference type="EMBL" id="FOGJ01000034">
    <property type="protein sequence ID" value="SES37191.1"/>
    <property type="molecule type" value="Genomic_DNA"/>
</dbReference>
<sequence>MVNCADNSYKLHIRKMICAAVFMAVALTGCVKSMDVTKSDSTAVYVGKDGQVISTIVEDFSAPYYDLGELKTDIESQVNEYNSTKGKDLITFQDAVTEDKNVRVTMTYKDTASYADFNQVTFFYGSYKDMKALGYSLPSTLVDSKGQKIDVKLISENQTVIVMNEKIGFYSYGKIAYAPEGSSFNGSKNVDLSATKDDLCYIVLKAD</sequence>